<feature type="compositionally biased region" description="Polar residues" evidence="1">
    <location>
        <begin position="129"/>
        <end position="146"/>
    </location>
</feature>
<proteinExistence type="predicted"/>
<feature type="region of interest" description="Disordered" evidence="1">
    <location>
        <begin position="129"/>
        <end position="186"/>
    </location>
</feature>
<evidence type="ECO:0000313" key="2">
    <source>
        <dbReference type="EMBL" id="KAJ8938641.1"/>
    </source>
</evidence>
<protein>
    <submittedName>
        <fullName evidence="2">Uncharacterized protein</fullName>
    </submittedName>
</protein>
<dbReference type="AlphaFoldDB" id="A0AAV8XI26"/>
<reference evidence="2" key="1">
    <citation type="journal article" date="2023" name="Insect Mol. Biol.">
        <title>Genome sequencing provides insights into the evolution of gene families encoding plant cell wall-degrading enzymes in longhorned beetles.</title>
        <authorList>
            <person name="Shin N.R."/>
            <person name="Okamura Y."/>
            <person name="Kirsch R."/>
            <person name="Pauchet Y."/>
        </authorList>
    </citation>
    <scope>NUCLEOTIDE SEQUENCE</scope>
    <source>
        <strain evidence="2">RBIC_L_NR</strain>
    </source>
</reference>
<feature type="compositionally biased region" description="Low complexity" evidence="1">
    <location>
        <begin position="166"/>
        <end position="181"/>
    </location>
</feature>
<comment type="caution">
    <text evidence="2">The sequence shown here is derived from an EMBL/GenBank/DDBJ whole genome shotgun (WGS) entry which is preliminary data.</text>
</comment>
<dbReference type="EMBL" id="JANEYF010003168">
    <property type="protein sequence ID" value="KAJ8938641.1"/>
    <property type="molecule type" value="Genomic_DNA"/>
</dbReference>
<evidence type="ECO:0000313" key="3">
    <source>
        <dbReference type="Proteomes" id="UP001162156"/>
    </source>
</evidence>
<dbReference type="Proteomes" id="UP001162156">
    <property type="component" value="Unassembled WGS sequence"/>
</dbReference>
<feature type="region of interest" description="Disordered" evidence="1">
    <location>
        <begin position="65"/>
        <end position="107"/>
    </location>
</feature>
<keyword evidence="3" id="KW-1185">Reference proteome</keyword>
<gene>
    <name evidence="2" type="ORF">NQ314_011380</name>
</gene>
<accession>A0AAV8XI26</accession>
<organism evidence="2 3">
    <name type="scientific">Rhamnusium bicolor</name>
    <dbReference type="NCBI Taxonomy" id="1586634"/>
    <lineage>
        <taxon>Eukaryota</taxon>
        <taxon>Metazoa</taxon>
        <taxon>Ecdysozoa</taxon>
        <taxon>Arthropoda</taxon>
        <taxon>Hexapoda</taxon>
        <taxon>Insecta</taxon>
        <taxon>Pterygota</taxon>
        <taxon>Neoptera</taxon>
        <taxon>Endopterygota</taxon>
        <taxon>Coleoptera</taxon>
        <taxon>Polyphaga</taxon>
        <taxon>Cucujiformia</taxon>
        <taxon>Chrysomeloidea</taxon>
        <taxon>Cerambycidae</taxon>
        <taxon>Lepturinae</taxon>
        <taxon>Rhagiini</taxon>
        <taxon>Rhamnusium</taxon>
    </lineage>
</organism>
<sequence length="323" mass="37429">MIIVDSIMPFILRATLDINNRTIRTVLQKKNSNGFVLSDLRGKHENHHKNANECEKEALREKYEKHQNEKNYPGKKKKQTKTKISLERRLKKIPVPKSGDPTPPGKPKWQYFEQMYFLKDFVVPSQTQGNLPILNENSTDPENGQCNEYDDMSKQAEYDDVMSPQPSHSSGPSRTPSGSGSITYKRKRNKTDLQEEFLQLENRKLEILQGDFKEDNADLLFFKTLLPHMNYKKFLYKHIKLCPKYPDLGIKGKTQTSQSLGQTTLADEIGLIVRTDTLICNYGYSYLKGRKSKGNLDLIRQDMRRLAKPLKFARNQNTEIKDR</sequence>
<evidence type="ECO:0000256" key="1">
    <source>
        <dbReference type="SAM" id="MobiDB-lite"/>
    </source>
</evidence>
<name>A0AAV8XI26_9CUCU</name>